<keyword evidence="9 12" id="KW-1133">Transmembrane helix</keyword>
<dbReference type="Pfam" id="PF02254">
    <property type="entry name" value="TrkA_N"/>
    <property type="match status" value="1"/>
</dbReference>
<dbReference type="GO" id="GO:1902600">
    <property type="term" value="P:proton transmembrane transport"/>
    <property type="evidence" value="ECO:0007669"/>
    <property type="project" value="InterPro"/>
</dbReference>
<feature type="transmembrane region" description="Helical" evidence="12">
    <location>
        <begin position="488"/>
        <end position="507"/>
    </location>
</feature>
<evidence type="ECO:0000256" key="5">
    <source>
        <dbReference type="ARBA" id="ARBA00022449"/>
    </source>
</evidence>
<dbReference type="PROSITE" id="PS51201">
    <property type="entry name" value="RCK_N"/>
    <property type="match status" value="1"/>
</dbReference>
<keyword evidence="7 12" id="KW-0812">Transmembrane</keyword>
<dbReference type="FunFam" id="1.20.1530.20:FF:000011">
    <property type="entry name" value="K(+) efflux antiporter 3, chloroplastic"/>
    <property type="match status" value="1"/>
</dbReference>
<dbReference type="InterPro" id="IPR003148">
    <property type="entry name" value="RCK_N"/>
</dbReference>
<dbReference type="PANTHER" id="PTHR46157:SF4">
    <property type="entry name" value="K(+) EFFLUX ANTIPORTER 3, CHLOROPLASTIC"/>
    <property type="match status" value="1"/>
</dbReference>
<evidence type="ECO:0000256" key="2">
    <source>
        <dbReference type="ARBA" id="ARBA00004119"/>
    </source>
</evidence>
<dbReference type="EMBL" id="SWLB01000024">
    <property type="protein sequence ID" value="KAF3323070.1"/>
    <property type="molecule type" value="Genomic_DNA"/>
</dbReference>
<dbReference type="AlphaFoldDB" id="A0A833VEQ7"/>
<accession>A0A833VEQ7</accession>
<dbReference type="FunFam" id="3.40.50.720:FF:000036">
    <property type="entry name" value="Glutathione-regulated potassium-efflux system protein KefB"/>
    <property type="match status" value="1"/>
</dbReference>
<evidence type="ECO:0000259" key="13">
    <source>
        <dbReference type="PROSITE" id="PS51201"/>
    </source>
</evidence>
<evidence type="ECO:0000256" key="10">
    <source>
        <dbReference type="ARBA" id="ARBA00023065"/>
    </source>
</evidence>
<comment type="function">
    <text evidence="1">May function as sodium-coupled metabolite transporter across the chloroplast envelope.</text>
</comment>
<dbReference type="InterPro" id="IPR038770">
    <property type="entry name" value="Na+/solute_symporter_sf"/>
</dbReference>
<dbReference type="SUPFAM" id="SSF51735">
    <property type="entry name" value="NAD(P)-binding Rossmann-fold domains"/>
    <property type="match status" value="1"/>
</dbReference>
<feature type="transmembrane region" description="Helical" evidence="12">
    <location>
        <begin position="457"/>
        <end position="476"/>
    </location>
</feature>
<dbReference type="GO" id="GO:0015297">
    <property type="term" value="F:antiporter activity"/>
    <property type="evidence" value="ECO:0007669"/>
    <property type="project" value="UniProtKB-KW"/>
</dbReference>
<sequence length="802" mass="87896">MAECHCFKGNYLPRLNSTGARLQIFSSYNKRQFYKIYSYLYKRKAVTSCVQLQKYNCTQPIYGRKFLRVPFVRDGSHWTGHSFYYHRKSSRGKFQVKAEMEISSAVDVINDLGFDTLTFLVVTVLVVPAFRVIKASPILGFFCAGVVLNQFGFIRNLTDVKILSEWGILFLLFEMGLELSLDRLRALAKYAFGMGLAQVLLSTLAFTAFELPPNGAIGTKILEFLFHSRSDLVNIRSVDEAIVIGAALSLSSSAFVLQILAEKGELPTRFGSATLGILLLQDIAVVPLLVILPVLESQNVVKDDSLLPMLVAESLKALGGLGLLSLGGKFLLRRIFEVVAESRSSEAFVALCLLTVSGTSLLTQKLGFSDTLGAFLAGAILAETNFRTQIEADIRPFRGLLLGLFFVATGTSIDMQLLFREWPNVLSLLGGLIVIKTLIITALGPRVGLSLQESIRIGLLLSQGGEFGFVVFSLANRLGVLPLELNKLLIIVVVLSMALTPLLNEVGRKAASIIDKKFQQKEKATELTTFEGSEPVVILGFGQMGQVLANFLSTPLASGLEEGNVGWPYVAFDLNPSVVKEARKSGFRVLYGDGSRPAVLQSAGVSSPKAVMVMYTGEEKTLEAVQRIRLAFPAVPIYARAQDVMHLFELKKAGATDVLLENAETSLQLGSMLLKDLGVMSDDVNFLSKLVRDSMELQAQEVLNNAKDQDLDVMKPLQVRVTDLVQDNGNAAQKLVQEQSFSITRPDIPLISTSDRIPLSGIVESDPGSIPDVTESDDGVKYCRLDVDTEIEEEMLDRSMKN</sequence>
<proteinExistence type="predicted"/>
<feature type="transmembrane region" description="Helical" evidence="12">
    <location>
        <begin position="398"/>
        <end position="419"/>
    </location>
</feature>
<protein>
    <submittedName>
        <fullName evidence="14">K(+) efflux antiporter 3</fullName>
    </submittedName>
</protein>
<evidence type="ECO:0000256" key="4">
    <source>
        <dbReference type="ARBA" id="ARBA00022448"/>
    </source>
</evidence>
<evidence type="ECO:0000256" key="9">
    <source>
        <dbReference type="ARBA" id="ARBA00022989"/>
    </source>
</evidence>
<dbReference type="GO" id="GO:0006813">
    <property type="term" value="P:potassium ion transport"/>
    <property type="evidence" value="ECO:0007669"/>
    <property type="project" value="UniProtKB-KW"/>
</dbReference>
<name>A0A833VEQ7_9POAL</name>
<feature type="transmembrane region" description="Helical" evidence="12">
    <location>
        <begin position="315"/>
        <end position="332"/>
    </location>
</feature>
<dbReference type="Gene3D" id="1.20.1530.20">
    <property type="match status" value="1"/>
</dbReference>
<comment type="subcellular location">
    <subcellularLocation>
        <location evidence="3">Endomembrane system</location>
        <topology evidence="3">Multi-pass membrane protein</topology>
    </subcellularLocation>
    <subcellularLocation>
        <location evidence="2">Plastid</location>
        <location evidence="2">Chloroplast envelope</location>
    </subcellularLocation>
</comment>
<keyword evidence="10" id="KW-0406">Ion transport</keyword>
<evidence type="ECO:0000256" key="3">
    <source>
        <dbReference type="ARBA" id="ARBA00004127"/>
    </source>
</evidence>
<dbReference type="Proteomes" id="UP000623129">
    <property type="component" value="Unassembled WGS sequence"/>
</dbReference>
<keyword evidence="4" id="KW-0813">Transport</keyword>
<feature type="transmembrane region" description="Helical" evidence="12">
    <location>
        <begin position="425"/>
        <end position="445"/>
    </location>
</feature>
<evidence type="ECO:0000313" key="14">
    <source>
        <dbReference type="EMBL" id="KAF3323070.1"/>
    </source>
</evidence>
<reference evidence="14" key="1">
    <citation type="submission" date="2020-01" db="EMBL/GenBank/DDBJ databases">
        <title>Genome sequence of Kobresia littledalei, the first chromosome-level genome in the family Cyperaceae.</title>
        <authorList>
            <person name="Qu G."/>
        </authorList>
    </citation>
    <scope>NUCLEOTIDE SEQUENCE</scope>
    <source>
        <strain evidence="14">C.B.Clarke</strain>
        <tissue evidence="14">Leaf</tissue>
    </source>
</reference>
<keyword evidence="8" id="KW-0630">Potassium</keyword>
<dbReference type="PANTHER" id="PTHR46157">
    <property type="entry name" value="K(+) EFFLUX ANTIPORTER 3, CHLOROPLASTIC"/>
    <property type="match status" value="1"/>
</dbReference>
<evidence type="ECO:0000313" key="15">
    <source>
        <dbReference type="Proteomes" id="UP000623129"/>
    </source>
</evidence>
<dbReference type="Gene3D" id="3.40.50.720">
    <property type="entry name" value="NAD(P)-binding Rossmann-like Domain"/>
    <property type="match status" value="1"/>
</dbReference>
<feature type="transmembrane region" description="Helical" evidence="12">
    <location>
        <begin position="191"/>
        <end position="209"/>
    </location>
</feature>
<dbReference type="OrthoDB" id="4834at2759"/>
<dbReference type="InterPro" id="IPR006153">
    <property type="entry name" value="Cation/H_exchanger_TM"/>
</dbReference>
<evidence type="ECO:0000256" key="7">
    <source>
        <dbReference type="ARBA" id="ARBA00022692"/>
    </source>
</evidence>
<evidence type="ECO:0000256" key="12">
    <source>
        <dbReference type="SAM" id="Phobius"/>
    </source>
</evidence>
<evidence type="ECO:0000256" key="1">
    <source>
        <dbReference type="ARBA" id="ARBA00003198"/>
    </source>
</evidence>
<evidence type="ECO:0000256" key="6">
    <source>
        <dbReference type="ARBA" id="ARBA00022538"/>
    </source>
</evidence>
<evidence type="ECO:0000256" key="8">
    <source>
        <dbReference type="ARBA" id="ARBA00022958"/>
    </source>
</evidence>
<feature type="transmembrane region" description="Helical" evidence="12">
    <location>
        <begin position="273"/>
        <end position="295"/>
    </location>
</feature>
<keyword evidence="11 12" id="KW-0472">Membrane</keyword>
<keyword evidence="5" id="KW-0050">Antiport</keyword>
<dbReference type="GO" id="GO:0016020">
    <property type="term" value="C:membrane"/>
    <property type="evidence" value="ECO:0007669"/>
    <property type="project" value="InterPro"/>
</dbReference>
<organism evidence="14 15">
    <name type="scientific">Carex littledalei</name>
    <dbReference type="NCBI Taxonomy" id="544730"/>
    <lineage>
        <taxon>Eukaryota</taxon>
        <taxon>Viridiplantae</taxon>
        <taxon>Streptophyta</taxon>
        <taxon>Embryophyta</taxon>
        <taxon>Tracheophyta</taxon>
        <taxon>Spermatophyta</taxon>
        <taxon>Magnoliopsida</taxon>
        <taxon>Liliopsida</taxon>
        <taxon>Poales</taxon>
        <taxon>Cyperaceae</taxon>
        <taxon>Cyperoideae</taxon>
        <taxon>Cariceae</taxon>
        <taxon>Carex</taxon>
        <taxon>Carex subgen. Euthyceras</taxon>
    </lineage>
</organism>
<dbReference type="Pfam" id="PF00999">
    <property type="entry name" value="Na_H_Exchanger"/>
    <property type="match status" value="1"/>
</dbReference>
<feature type="domain" description="RCK N-terminal" evidence="13">
    <location>
        <begin position="533"/>
        <end position="660"/>
    </location>
</feature>
<dbReference type="GO" id="GO:0012505">
    <property type="term" value="C:endomembrane system"/>
    <property type="evidence" value="ECO:0007669"/>
    <property type="project" value="UniProtKB-SubCell"/>
</dbReference>
<evidence type="ECO:0000256" key="11">
    <source>
        <dbReference type="ARBA" id="ARBA00023136"/>
    </source>
</evidence>
<keyword evidence="6" id="KW-0633">Potassium transport</keyword>
<dbReference type="GO" id="GO:0009941">
    <property type="term" value="C:chloroplast envelope"/>
    <property type="evidence" value="ECO:0007669"/>
    <property type="project" value="UniProtKB-SubCell"/>
</dbReference>
<keyword evidence="15" id="KW-1185">Reference proteome</keyword>
<comment type="caution">
    <text evidence="14">The sequence shown here is derived from an EMBL/GenBank/DDBJ whole genome shotgun (WGS) entry which is preliminary data.</text>
</comment>
<feature type="transmembrane region" description="Helical" evidence="12">
    <location>
        <begin position="241"/>
        <end position="261"/>
    </location>
</feature>
<gene>
    <name evidence="14" type="ORF">FCM35_KLT13059</name>
</gene>
<dbReference type="InterPro" id="IPR036291">
    <property type="entry name" value="NAD(P)-bd_dom_sf"/>
</dbReference>